<feature type="region of interest" description="Disordered" evidence="1">
    <location>
        <begin position="97"/>
        <end position="118"/>
    </location>
</feature>
<name>A0ABN3WXS6_9ACTN</name>
<accession>A0ABN3WXS6</accession>
<proteinExistence type="predicted"/>
<comment type="caution">
    <text evidence="2">The sequence shown here is derived from an EMBL/GenBank/DDBJ whole genome shotgun (WGS) entry which is preliminary data.</text>
</comment>
<sequence>MEETRFTAAGFADAPASGVPFTTSAWAVYTEAPTASIVTPSAAPTTLPYQLRPPPCRAMSRPAFLLSLVARVPDFSGNHWAGRDTDVPGCVRYGSRTHPGTFADRRGASHGPGARSPW</sequence>
<protein>
    <submittedName>
        <fullName evidence="2">Uncharacterized protein</fullName>
    </submittedName>
</protein>
<organism evidence="2 3">
    <name type="scientific">Streptomyces erythrogriseus</name>
    <dbReference type="NCBI Taxonomy" id="284027"/>
    <lineage>
        <taxon>Bacteria</taxon>
        <taxon>Bacillati</taxon>
        <taxon>Actinomycetota</taxon>
        <taxon>Actinomycetes</taxon>
        <taxon>Kitasatosporales</taxon>
        <taxon>Streptomycetaceae</taxon>
        <taxon>Streptomyces</taxon>
        <taxon>Streptomyces griseoincarnatus group</taxon>
    </lineage>
</organism>
<evidence type="ECO:0000256" key="1">
    <source>
        <dbReference type="SAM" id="MobiDB-lite"/>
    </source>
</evidence>
<keyword evidence="3" id="KW-1185">Reference proteome</keyword>
<evidence type="ECO:0000313" key="3">
    <source>
        <dbReference type="Proteomes" id="UP001501423"/>
    </source>
</evidence>
<dbReference type="Proteomes" id="UP001501423">
    <property type="component" value="Unassembled WGS sequence"/>
</dbReference>
<reference evidence="2 3" key="1">
    <citation type="journal article" date="2019" name="Int. J. Syst. Evol. Microbiol.">
        <title>The Global Catalogue of Microorganisms (GCM) 10K type strain sequencing project: providing services to taxonomists for standard genome sequencing and annotation.</title>
        <authorList>
            <consortium name="The Broad Institute Genomics Platform"/>
            <consortium name="The Broad Institute Genome Sequencing Center for Infectious Disease"/>
            <person name="Wu L."/>
            <person name="Ma J."/>
        </authorList>
    </citation>
    <scope>NUCLEOTIDE SEQUENCE [LARGE SCALE GENOMIC DNA]</scope>
    <source>
        <strain evidence="2 3">JCM 9650</strain>
    </source>
</reference>
<gene>
    <name evidence="2" type="ORF">GCM10010478_31350</name>
</gene>
<dbReference type="EMBL" id="BAAAVA010000033">
    <property type="protein sequence ID" value="GAA2928237.1"/>
    <property type="molecule type" value="Genomic_DNA"/>
</dbReference>
<evidence type="ECO:0000313" key="2">
    <source>
        <dbReference type="EMBL" id="GAA2928237.1"/>
    </source>
</evidence>